<keyword evidence="1" id="KW-0503">Monooxygenase</keyword>
<dbReference type="GO" id="GO:0004497">
    <property type="term" value="F:monooxygenase activity"/>
    <property type="evidence" value="ECO:0007669"/>
    <property type="project" value="UniProtKB-KW"/>
</dbReference>
<accession>A0A855EZV2</accession>
<dbReference type="AlphaFoldDB" id="A0A855EZV2"/>
<dbReference type="EMBL" id="NKYI01000024">
    <property type="protein sequence ID" value="PIK83304.1"/>
    <property type="molecule type" value="Genomic_DNA"/>
</dbReference>
<sequence length="109" mass="12450">MFISAVVKNVSHDRLSFICPGCGFPHQVTIGQGDGPRWDWNHDYVRPTFNPSILVTWEEPSDNPAFFDDRAKDQHRVCHSFVRDGLIQYLADCTHELAGQTLPLPRIED</sequence>
<dbReference type="Proteomes" id="UP000229713">
    <property type="component" value="Unassembled WGS sequence"/>
</dbReference>
<evidence type="ECO:0000313" key="2">
    <source>
        <dbReference type="Proteomes" id="UP000229713"/>
    </source>
</evidence>
<comment type="caution">
    <text evidence="1">The sequence shown here is derived from an EMBL/GenBank/DDBJ whole genome shotgun (WGS) entry which is preliminary data.</text>
</comment>
<evidence type="ECO:0000313" key="1">
    <source>
        <dbReference type="EMBL" id="PIK83304.1"/>
    </source>
</evidence>
<proteinExistence type="predicted"/>
<dbReference type="Pfam" id="PF20137">
    <property type="entry name" value="BubE"/>
    <property type="match status" value="1"/>
</dbReference>
<name>A0A855EZV2_RAOOR</name>
<protein>
    <submittedName>
        <fullName evidence="1">Ammonia monooxygenase</fullName>
    </submittedName>
</protein>
<reference evidence="1 2" key="1">
    <citation type="submission" date="2017-07" db="EMBL/GenBank/DDBJ databases">
        <title>Raoultella ornithinolytica strain HH3 draft genome.</title>
        <authorList>
            <person name="Duceppe M.-O."/>
            <person name="Huang H."/>
            <person name="Phipps-Todd B."/>
        </authorList>
    </citation>
    <scope>NUCLEOTIDE SEQUENCE [LARGE SCALE GENOMIC DNA]</scope>
    <source>
        <strain evidence="1 2">HH3</strain>
    </source>
</reference>
<gene>
    <name evidence="1" type="ORF">CFY86_16895</name>
</gene>
<dbReference type="RefSeq" id="WP_099843804.1">
    <property type="nucleotide sequence ID" value="NZ_NKYI01000024.1"/>
</dbReference>
<organism evidence="1 2">
    <name type="scientific">Raoultella ornithinolytica</name>
    <name type="common">Klebsiella ornithinolytica</name>
    <dbReference type="NCBI Taxonomy" id="54291"/>
    <lineage>
        <taxon>Bacteria</taxon>
        <taxon>Pseudomonadati</taxon>
        <taxon>Pseudomonadota</taxon>
        <taxon>Gammaproteobacteria</taxon>
        <taxon>Enterobacterales</taxon>
        <taxon>Enterobacteriaceae</taxon>
        <taxon>Klebsiella/Raoultella group</taxon>
        <taxon>Raoultella</taxon>
    </lineage>
</organism>
<dbReference type="InterPro" id="IPR045384">
    <property type="entry name" value="DUF6527"/>
</dbReference>
<keyword evidence="1" id="KW-0560">Oxidoreductase</keyword>